<dbReference type="PANTHER" id="PTHR43459:SF1">
    <property type="entry name" value="EG:BACN32G11.4 PROTEIN"/>
    <property type="match status" value="1"/>
</dbReference>
<protein>
    <submittedName>
        <fullName evidence="1">Enoyl-CoA hydratase/isomerase</fullName>
    </submittedName>
</protein>
<accession>A0A1H8YML3</accession>
<name>A0A1H8YML3_9PSEU</name>
<reference evidence="1 2" key="1">
    <citation type="submission" date="2016-10" db="EMBL/GenBank/DDBJ databases">
        <authorList>
            <person name="de Groot N.N."/>
        </authorList>
    </citation>
    <scope>NUCLEOTIDE SEQUENCE [LARGE SCALE GENOMIC DNA]</scope>
    <source>
        <strain evidence="1 2">DSM 44993</strain>
    </source>
</reference>
<dbReference type="CDD" id="cd06558">
    <property type="entry name" value="crotonase-like"/>
    <property type="match status" value="1"/>
</dbReference>
<dbReference type="RefSeq" id="WP_177231755.1">
    <property type="nucleotide sequence ID" value="NZ_FOEF01000026.1"/>
</dbReference>
<dbReference type="SUPFAM" id="SSF52096">
    <property type="entry name" value="ClpP/crotonase"/>
    <property type="match status" value="1"/>
</dbReference>
<gene>
    <name evidence="1" type="ORF">SAMN04489732_1265</name>
</gene>
<dbReference type="Gene3D" id="3.90.226.10">
    <property type="entry name" value="2-enoyl-CoA Hydratase, Chain A, domain 1"/>
    <property type="match status" value="1"/>
</dbReference>
<dbReference type="Proteomes" id="UP000198582">
    <property type="component" value="Unassembled WGS sequence"/>
</dbReference>
<organism evidence="1 2">
    <name type="scientific">Amycolatopsis saalfeldensis</name>
    <dbReference type="NCBI Taxonomy" id="394193"/>
    <lineage>
        <taxon>Bacteria</taxon>
        <taxon>Bacillati</taxon>
        <taxon>Actinomycetota</taxon>
        <taxon>Actinomycetes</taxon>
        <taxon>Pseudonocardiales</taxon>
        <taxon>Pseudonocardiaceae</taxon>
        <taxon>Amycolatopsis</taxon>
    </lineage>
</organism>
<keyword evidence="1" id="KW-0413">Isomerase</keyword>
<sequence length="277" mass="30365">MGTSVGYELFESVEVEISRAVATVRLLTTERVAVLSAQGSQADLHFDLGRALARLREDDAVRVVVITGIDDGAPWILPAPPYAEGNRLDPEPVDFPDWMWKGFQGVRLTQQTLAEMEKPVIARVNGDCIGFSQSIMFGCDLIAAREDAIVADVHMDLQKIFGFDTVPGDGGGALVPLHMFPAKAMEYLLLAKPYTAAELAKMGAINYAVPPAELDQVVDDMVRQLLSKSAYALALTKRVVKRRVAEQLNLTLDAASAYEWVNFLHYRGSNGKSNRNL</sequence>
<dbReference type="STRING" id="394193.SAMN04489732_1265"/>
<dbReference type="InterPro" id="IPR001753">
    <property type="entry name" value="Enoyl-CoA_hydra/iso"/>
</dbReference>
<keyword evidence="2" id="KW-1185">Reference proteome</keyword>
<evidence type="ECO:0000313" key="1">
    <source>
        <dbReference type="EMBL" id="SEP53282.1"/>
    </source>
</evidence>
<evidence type="ECO:0000313" key="2">
    <source>
        <dbReference type="Proteomes" id="UP000198582"/>
    </source>
</evidence>
<dbReference type="GO" id="GO:0016853">
    <property type="term" value="F:isomerase activity"/>
    <property type="evidence" value="ECO:0007669"/>
    <property type="project" value="UniProtKB-KW"/>
</dbReference>
<proteinExistence type="predicted"/>
<dbReference type="AlphaFoldDB" id="A0A1H8YML3"/>
<dbReference type="InterPro" id="IPR029045">
    <property type="entry name" value="ClpP/crotonase-like_dom_sf"/>
</dbReference>
<dbReference type="EMBL" id="FOEF01000026">
    <property type="protein sequence ID" value="SEP53282.1"/>
    <property type="molecule type" value="Genomic_DNA"/>
</dbReference>
<dbReference type="PANTHER" id="PTHR43459">
    <property type="entry name" value="ENOYL-COA HYDRATASE"/>
    <property type="match status" value="1"/>
</dbReference>
<dbReference type="Pfam" id="PF00378">
    <property type="entry name" value="ECH_1"/>
    <property type="match status" value="1"/>
</dbReference>